<comment type="similarity">
    <text evidence="8">Belongs to the exbB/tolQ family.</text>
</comment>
<keyword evidence="2 8" id="KW-0813">Transport</keyword>
<dbReference type="Pfam" id="PF01618">
    <property type="entry name" value="MotA_ExbB"/>
    <property type="match status" value="1"/>
</dbReference>
<comment type="subcellular location">
    <subcellularLocation>
        <location evidence="1">Cell membrane</location>
        <topology evidence="1">Multi-pass membrane protein</topology>
    </subcellularLocation>
    <subcellularLocation>
        <location evidence="8">Membrane</location>
        <topology evidence="8">Multi-pass membrane protein</topology>
    </subcellularLocation>
</comment>
<evidence type="ECO:0000313" key="11">
    <source>
        <dbReference type="EMBL" id="MBF0636073.1"/>
    </source>
</evidence>
<reference evidence="11 12" key="1">
    <citation type="journal article" date="2020" name="Microorganisms">
        <title>Simultaneous Genome Sequencing of Prosthecochloris ethylica and Desulfuromonas acetoxidans within a Syntrophic Mixture Reveals Unique Pili and Protein Interactions.</title>
        <authorList>
            <person name="Kyndt J.A."/>
            <person name="Van Beeumen J.J."/>
            <person name="Meyer T.E."/>
        </authorList>
    </citation>
    <scope>NUCLEOTIDE SEQUENCE [LARGE SCALE GENOMIC DNA]</scope>
    <source>
        <strain evidence="11 12">N3</strain>
    </source>
</reference>
<proteinExistence type="inferred from homology"/>
<keyword evidence="6 9" id="KW-1133">Transmembrane helix</keyword>
<dbReference type="InterPro" id="IPR002898">
    <property type="entry name" value="MotA_ExbB_proton_chnl"/>
</dbReference>
<feature type="domain" description="MotA/TolQ/ExbB proton channel" evidence="10">
    <location>
        <begin position="68"/>
        <end position="184"/>
    </location>
</feature>
<sequence>MWDLFLAGGPMMYPLLLGSIMVVTFGIERSIHLFRASRGCIAAPEIHTAIENGQREQALQLAEKSPGPVAAVLETGLRHAGKKRGELEEEIVLAGNLEIKRLNRNLHLIELVSRTAPLVGLLGTVLGMVDAFRNVAGSGGPADPAMLAGGIWEALLTTAAGLSVALPAMILHHLLEEKTSSMSFSMKHYANEAVKHLGT</sequence>
<evidence type="ECO:0000256" key="3">
    <source>
        <dbReference type="ARBA" id="ARBA00022475"/>
    </source>
</evidence>
<evidence type="ECO:0000313" key="12">
    <source>
        <dbReference type="Proteomes" id="UP000619838"/>
    </source>
</evidence>
<keyword evidence="7 9" id="KW-0472">Membrane</keyword>
<evidence type="ECO:0000256" key="8">
    <source>
        <dbReference type="RuleBase" id="RU004057"/>
    </source>
</evidence>
<keyword evidence="4 9" id="KW-0812">Transmembrane</keyword>
<feature type="transmembrane region" description="Helical" evidence="9">
    <location>
        <begin position="12"/>
        <end position="28"/>
    </location>
</feature>
<dbReference type="PANTHER" id="PTHR30625">
    <property type="entry name" value="PROTEIN TOLQ"/>
    <property type="match status" value="1"/>
</dbReference>
<feature type="transmembrane region" description="Helical" evidence="9">
    <location>
        <begin position="149"/>
        <end position="175"/>
    </location>
</feature>
<keyword evidence="12" id="KW-1185">Reference proteome</keyword>
<organism evidence="11 12">
    <name type="scientific">Prosthecochloris ethylica</name>
    <dbReference type="NCBI Taxonomy" id="2743976"/>
    <lineage>
        <taxon>Bacteria</taxon>
        <taxon>Pseudomonadati</taxon>
        <taxon>Chlorobiota</taxon>
        <taxon>Chlorobiia</taxon>
        <taxon>Chlorobiales</taxon>
        <taxon>Chlorobiaceae</taxon>
        <taxon>Prosthecochloris</taxon>
    </lineage>
</organism>
<evidence type="ECO:0000256" key="6">
    <source>
        <dbReference type="ARBA" id="ARBA00022989"/>
    </source>
</evidence>
<name>A0ABR9XQ28_9CHLB</name>
<dbReference type="PANTHER" id="PTHR30625:SF15">
    <property type="entry name" value="BIOPOLYMER TRANSPORT PROTEIN EXBB"/>
    <property type="match status" value="1"/>
</dbReference>
<protein>
    <submittedName>
        <fullName evidence="11">MotA/TolQ/ExbB proton channel family protein</fullName>
    </submittedName>
</protein>
<dbReference type="Proteomes" id="UP000619838">
    <property type="component" value="Unassembled WGS sequence"/>
</dbReference>
<evidence type="ECO:0000256" key="5">
    <source>
        <dbReference type="ARBA" id="ARBA00022927"/>
    </source>
</evidence>
<dbReference type="InterPro" id="IPR050790">
    <property type="entry name" value="ExbB/TolQ_transport"/>
</dbReference>
<accession>A0ABR9XQ28</accession>
<evidence type="ECO:0000256" key="2">
    <source>
        <dbReference type="ARBA" id="ARBA00022448"/>
    </source>
</evidence>
<evidence type="ECO:0000256" key="9">
    <source>
        <dbReference type="SAM" id="Phobius"/>
    </source>
</evidence>
<evidence type="ECO:0000256" key="1">
    <source>
        <dbReference type="ARBA" id="ARBA00004651"/>
    </source>
</evidence>
<keyword evidence="5 8" id="KW-0653">Protein transport</keyword>
<gene>
    <name evidence="11" type="ORF">INT08_02605</name>
</gene>
<dbReference type="RefSeq" id="WP_175187303.1">
    <property type="nucleotide sequence ID" value="NZ_JABVZQ010000006.1"/>
</dbReference>
<evidence type="ECO:0000256" key="7">
    <source>
        <dbReference type="ARBA" id="ARBA00023136"/>
    </source>
</evidence>
<feature type="transmembrane region" description="Helical" evidence="9">
    <location>
        <begin position="111"/>
        <end position="129"/>
    </location>
</feature>
<evidence type="ECO:0000256" key="4">
    <source>
        <dbReference type="ARBA" id="ARBA00022692"/>
    </source>
</evidence>
<keyword evidence="3" id="KW-1003">Cell membrane</keyword>
<evidence type="ECO:0000259" key="10">
    <source>
        <dbReference type="Pfam" id="PF01618"/>
    </source>
</evidence>
<dbReference type="EMBL" id="JADGII010000003">
    <property type="protein sequence ID" value="MBF0636073.1"/>
    <property type="molecule type" value="Genomic_DNA"/>
</dbReference>
<comment type="caution">
    <text evidence="11">The sequence shown here is derived from an EMBL/GenBank/DDBJ whole genome shotgun (WGS) entry which is preliminary data.</text>
</comment>